<gene>
    <name evidence="1" type="ORF">BDN72DRAFT_833995</name>
</gene>
<proteinExistence type="predicted"/>
<keyword evidence="2" id="KW-1185">Reference proteome</keyword>
<protein>
    <submittedName>
        <fullName evidence="1">Uncharacterized protein</fullName>
    </submittedName>
</protein>
<organism evidence="1 2">
    <name type="scientific">Pluteus cervinus</name>
    <dbReference type="NCBI Taxonomy" id="181527"/>
    <lineage>
        <taxon>Eukaryota</taxon>
        <taxon>Fungi</taxon>
        <taxon>Dikarya</taxon>
        <taxon>Basidiomycota</taxon>
        <taxon>Agaricomycotina</taxon>
        <taxon>Agaricomycetes</taxon>
        <taxon>Agaricomycetidae</taxon>
        <taxon>Agaricales</taxon>
        <taxon>Pluteineae</taxon>
        <taxon>Pluteaceae</taxon>
        <taxon>Pluteus</taxon>
    </lineage>
</organism>
<dbReference type="Proteomes" id="UP000308600">
    <property type="component" value="Unassembled WGS sequence"/>
</dbReference>
<evidence type="ECO:0000313" key="1">
    <source>
        <dbReference type="EMBL" id="TFK74008.1"/>
    </source>
</evidence>
<evidence type="ECO:0000313" key="2">
    <source>
        <dbReference type="Proteomes" id="UP000308600"/>
    </source>
</evidence>
<dbReference type="EMBL" id="ML208271">
    <property type="protein sequence ID" value="TFK74008.1"/>
    <property type="molecule type" value="Genomic_DNA"/>
</dbReference>
<reference evidence="1 2" key="1">
    <citation type="journal article" date="2019" name="Nat. Ecol. Evol.">
        <title>Megaphylogeny resolves global patterns of mushroom evolution.</title>
        <authorList>
            <person name="Varga T."/>
            <person name="Krizsan K."/>
            <person name="Foldi C."/>
            <person name="Dima B."/>
            <person name="Sanchez-Garcia M."/>
            <person name="Sanchez-Ramirez S."/>
            <person name="Szollosi G.J."/>
            <person name="Szarkandi J.G."/>
            <person name="Papp V."/>
            <person name="Albert L."/>
            <person name="Andreopoulos W."/>
            <person name="Angelini C."/>
            <person name="Antonin V."/>
            <person name="Barry K.W."/>
            <person name="Bougher N.L."/>
            <person name="Buchanan P."/>
            <person name="Buyck B."/>
            <person name="Bense V."/>
            <person name="Catcheside P."/>
            <person name="Chovatia M."/>
            <person name="Cooper J."/>
            <person name="Damon W."/>
            <person name="Desjardin D."/>
            <person name="Finy P."/>
            <person name="Geml J."/>
            <person name="Haridas S."/>
            <person name="Hughes K."/>
            <person name="Justo A."/>
            <person name="Karasinski D."/>
            <person name="Kautmanova I."/>
            <person name="Kiss B."/>
            <person name="Kocsube S."/>
            <person name="Kotiranta H."/>
            <person name="LaButti K.M."/>
            <person name="Lechner B.E."/>
            <person name="Liimatainen K."/>
            <person name="Lipzen A."/>
            <person name="Lukacs Z."/>
            <person name="Mihaltcheva S."/>
            <person name="Morgado L.N."/>
            <person name="Niskanen T."/>
            <person name="Noordeloos M.E."/>
            <person name="Ohm R.A."/>
            <person name="Ortiz-Santana B."/>
            <person name="Ovrebo C."/>
            <person name="Racz N."/>
            <person name="Riley R."/>
            <person name="Savchenko A."/>
            <person name="Shiryaev A."/>
            <person name="Soop K."/>
            <person name="Spirin V."/>
            <person name="Szebenyi C."/>
            <person name="Tomsovsky M."/>
            <person name="Tulloss R.E."/>
            <person name="Uehling J."/>
            <person name="Grigoriev I.V."/>
            <person name="Vagvolgyi C."/>
            <person name="Papp T."/>
            <person name="Martin F.M."/>
            <person name="Miettinen O."/>
            <person name="Hibbett D.S."/>
            <person name="Nagy L.G."/>
        </authorList>
    </citation>
    <scope>NUCLEOTIDE SEQUENCE [LARGE SCALE GENOMIC DNA]</scope>
    <source>
        <strain evidence="1 2">NL-1719</strain>
    </source>
</reference>
<name>A0ACD3B7E0_9AGAR</name>
<accession>A0ACD3B7E0</accession>
<sequence>MLDSDDTVPQAYPYYWSKQSQELTVDQFLTKYRPSMVQNDGTKPWIWVAGDETRKPIKVGDMQAAITEATATLKDITERVESIKNDDSIPIRSSKKTGAKSKKEVREQAQAEATEKLKETAVRHGYVCGKWLIFAPSDKVDIIWRSIAASLVSGPLASTSAFLTKVSTSPKNDSPNYQHVICVYIPDVYDQQDVTEVMKVLLRNHGATLSGVKSDLYTHLGIDSKHPSGLQSTIWKNTALLKDSEIKELKDGFYADLNSAKAESAQKPAGSSDTAPVKTPAAKPATKPGPKLKKKANDDPFASDDDEGGDEEEAPMKQKKPVPAPKAQPAKQKDTEDVDDDGPQASGSKPSPKAKGSKPAPKKVARKAKGSEDEEAESEFHDSVTESDDDYNVGADDDQPKRRSKRAPPPKARPTRSTKRTQRSDDEDDNDDDFEEKPKRKRPTRR</sequence>